<comment type="caution">
    <text evidence="3">The sequence shown here is derived from an EMBL/GenBank/DDBJ whole genome shotgun (WGS) entry which is preliminary data.</text>
</comment>
<evidence type="ECO:0000259" key="1">
    <source>
        <dbReference type="PROSITE" id="PS51192"/>
    </source>
</evidence>
<dbReference type="SMART" id="SM00490">
    <property type="entry name" value="HELICc"/>
    <property type="match status" value="1"/>
</dbReference>
<feature type="domain" description="Helicase C-terminal" evidence="2">
    <location>
        <begin position="434"/>
        <end position="601"/>
    </location>
</feature>
<reference evidence="3" key="1">
    <citation type="submission" date="2022-12" db="EMBL/GenBank/DDBJ databases">
        <title>Whole genome sequence of Mycolicibacterium iranicum strain SBH312.</title>
        <authorList>
            <person name="Jani J."/>
            <person name="Arifin Mustapha Z."/>
            <person name="Ahmed K."/>
            <person name="Kai Ling C."/>
        </authorList>
    </citation>
    <scope>NUCLEOTIDE SEQUENCE</scope>
    <source>
        <strain evidence="3">SBH312</strain>
    </source>
</reference>
<dbReference type="PANTHER" id="PTHR33418:SF1">
    <property type="entry name" value="HELICASE-ASSOCIATED DOMAIN-CONTAINING PROTEIN"/>
    <property type="match status" value="1"/>
</dbReference>
<dbReference type="PROSITE" id="PS51192">
    <property type="entry name" value="HELICASE_ATP_BIND_1"/>
    <property type="match status" value="1"/>
</dbReference>
<dbReference type="SUPFAM" id="SSF52540">
    <property type="entry name" value="P-loop containing nucleoside triphosphate hydrolases"/>
    <property type="match status" value="1"/>
</dbReference>
<gene>
    <name evidence="3" type="ORF">OY187_22890</name>
</gene>
<dbReference type="InterPro" id="IPR005114">
    <property type="entry name" value="Helicase_assoc"/>
</dbReference>
<dbReference type="Pfam" id="PF13156">
    <property type="entry name" value="Mrr_cat_2"/>
    <property type="match status" value="1"/>
</dbReference>
<dbReference type="InterPro" id="IPR014001">
    <property type="entry name" value="Helicase_ATP-bd"/>
</dbReference>
<dbReference type="Pfam" id="PF00271">
    <property type="entry name" value="Helicase_C"/>
    <property type="match status" value="1"/>
</dbReference>
<evidence type="ECO:0000259" key="2">
    <source>
        <dbReference type="PROSITE" id="PS51194"/>
    </source>
</evidence>
<dbReference type="InterPro" id="IPR006935">
    <property type="entry name" value="Helicase/UvrB_N"/>
</dbReference>
<protein>
    <submittedName>
        <fullName evidence="3">Helicase associated domain protein</fullName>
    </submittedName>
</protein>
<dbReference type="InterPro" id="IPR001650">
    <property type="entry name" value="Helicase_C-like"/>
</dbReference>
<evidence type="ECO:0000313" key="3">
    <source>
        <dbReference type="EMBL" id="MCZ0730904.1"/>
    </source>
</evidence>
<dbReference type="CDD" id="cd18785">
    <property type="entry name" value="SF2_C"/>
    <property type="match status" value="1"/>
</dbReference>
<keyword evidence="4" id="KW-1185">Reference proteome</keyword>
<dbReference type="Gene3D" id="6.10.140.530">
    <property type="match status" value="8"/>
</dbReference>
<dbReference type="Proteomes" id="UP001084650">
    <property type="component" value="Unassembled WGS sequence"/>
</dbReference>
<dbReference type="SUPFAM" id="SSF52980">
    <property type="entry name" value="Restriction endonuclease-like"/>
    <property type="match status" value="1"/>
</dbReference>
<dbReference type="PROSITE" id="PS51194">
    <property type="entry name" value="HELICASE_CTER"/>
    <property type="match status" value="1"/>
</dbReference>
<evidence type="ECO:0000313" key="4">
    <source>
        <dbReference type="Proteomes" id="UP001084650"/>
    </source>
</evidence>
<dbReference type="PANTHER" id="PTHR33418">
    <property type="entry name" value="HELICASE-ASSOCIATED"/>
    <property type="match status" value="1"/>
</dbReference>
<dbReference type="SMART" id="SM00487">
    <property type="entry name" value="DEXDc"/>
    <property type="match status" value="1"/>
</dbReference>
<sequence length="1193" mass="136638">MGGFKDLRAGLDTDSQRRGTQFEHICQWYLNNNPKYASQLRHVWLWKEWPGRWSGTEAGIDLVAEDNDGRLWAIQCKAYAIGSSVTKRDVDKFLSESSRARFAYRLLIATTDQRHHIAKRLMDELGVGFIGLTQLEEADHYLRWPKSPTDLRPSKPPKPKRPFEYQRRAVSDVVQGFKHADRGQLIMACGTGKTLTAWFITQELGAERTLVLVPSLSLLKQTMHEWHIADPTTPFSALPVCSDSTVNRAKDAAISHTSDLGMPVTTDPNVIAAFLRKRTGRRVVFSTYQSSPQIAEAFGFGRVPAFDLIIADEAHRCAGPVGTDFTTVLDPQMIKGRRRLFMTATPRYFTGRILRVARDADYEIASMDDRAQFGGQFHRLNFSEAIDRKLLTDYQVAVIGVDDATYLDWAERGTVVTLDGERITDARALAAQIGLAKAMRKFDLRRVISFHNRVKSAREFAESMQPVLDWMPARHRPKGSLWSEHASSEMSASERAVLIQHLKDLDDGERGLLANARCLSEGVDVPALDGVAFIDPRRSEVDIVQAVGRAIRKSETKKLGTIVIPVFIDTAQDADVALDSSIFKPVWDVIKALRAHDTELGEHLDALRREIGRTGSKPNLPSKIHIDVPATVGKDFIDAFRVHVVDATTAPWEFWFGLLQRYVTEHGHTRLTALEKYNGLRLGQWVSQQRYHRNKGNLDPARARLLESFPDWLWDAVTDQWEEGFRSLQGYVRLHGDALVPQSFRSADNYRLGQWVTIQRTVFRDREMSQERQARLEALPKWSWAPRDSRWDSRYAELEDYVRANGRAQVPRADGQLAIWAQTQRSRYAKGTLRPDRVGRLEALPGWVWDPHEAAWETGFANLREYVKCAETSWVPDSVILDNGYRLGGWVNNQRTMYAKGLLPVEYQRRLEGLSGWMWTSQDQWEEGFRQLAVYIEKHGNALVPAKYTVGGYSLGSWVGTQRANYQRGTLRSERKARLADLDGWSWDPHADKWEDGFQRICDYVREYGDAMVPYGYVAADYQLGAWVLTQRGLRKKGKLEPERERRLDGLRGWKWDAADDSWEKKFSVLCEYVAREGHALVPQKHVENGVKLGQWITFLRHNRTLRNSAERTARLEALPGWSWNPEHDRWERAFQRLTQYVDQQGDADVPFGYVVEGFALGSWAYTLRRSRQKGTLDAERERRLDQLRGWKW</sequence>
<dbReference type="Gene3D" id="3.40.50.300">
    <property type="entry name" value="P-loop containing nucleotide triphosphate hydrolases"/>
    <property type="match status" value="2"/>
</dbReference>
<dbReference type="EMBL" id="JAPQYE010000013">
    <property type="protein sequence ID" value="MCZ0730904.1"/>
    <property type="molecule type" value="Genomic_DNA"/>
</dbReference>
<organism evidence="3 4">
    <name type="scientific">Mycolicibacterium iranicum</name>
    <name type="common">Mycobacterium iranicum</name>
    <dbReference type="NCBI Taxonomy" id="912594"/>
    <lineage>
        <taxon>Bacteria</taxon>
        <taxon>Bacillati</taxon>
        <taxon>Actinomycetota</taxon>
        <taxon>Actinomycetes</taxon>
        <taxon>Mycobacteriales</taxon>
        <taxon>Mycobacteriaceae</taxon>
        <taxon>Mycolicibacterium</taxon>
    </lineage>
</organism>
<proteinExistence type="predicted"/>
<dbReference type="RefSeq" id="WP_268787332.1">
    <property type="nucleotide sequence ID" value="NZ_JAPQYE010000013.1"/>
</dbReference>
<dbReference type="InterPro" id="IPR027417">
    <property type="entry name" value="P-loop_NTPase"/>
</dbReference>
<feature type="domain" description="Helicase ATP-binding" evidence="1">
    <location>
        <begin position="174"/>
        <end position="364"/>
    </location>
</feature>
<accession>A0ABT4HMC9</accession>
<dbReference type="InterPro" id="IPR039442">
    <property type="entry name" value="Mrr-like_dom"/>
</dbReference>
<name>A0ABT4HMC9_MYCIR</name>
<dbReference type="Pfam" id="PF04851">
    <property type="entry name" value="ResIII"/>
    <property type="match status" value="1"/>
</dbReference>
<dbReference type="Pfam" id="PF03457">
    <property type="entry name" value="HA"/>
    <property type="match status" value="8"/>
</dbReference>
<dbReference type="InterPro" id="IPR011335">
    <property type="entry name" value="Restrct_endonuc-II-like"/>
</dbReference>